<dbReference type="AlphaFoldDB" id="A0A4Q0I8M2"/>
<feature type="transmembrane region" description="Helical" evidence="2">
    <location>
        <begin position="620"/>
        <end position="639"/>
    </location>
</feature>
<sequence>MNEKADIKWIVKITLTILCIALLITGMALVPKAFPNTEQVDAQPDYIDKIFNKNVVNEISIEMDESDFQWLMENAMKEEYKSCNITINGETYYNVGIRPKGNSSLSQVAMSNSPQRFSFKLDFNEYIDGQTYHGANKIVLNNIISDKTYMKEYLSYELFDFMGIPSSAYAYSNIKINNEDWGLYLALEVVDESYIKRHFGSVEGNLYKPESMDMGGVRDRQQNGGPGKWGVFDNDAMPFPRGRRDQMPNGEGMQRMPNEAGIERMPNGEGMQHMPNEAGIERMPNGEGMQQIPNVGGREQIPNGEGAQGRFNGGFKGGFGGMGSRGGANLKYIDDSPSSYSVIREGAVFKTTTDAEFKKVVEMIKNLNEGANLEKYLDVDEILRFWAVNTFLVNLDGYSGGMYHNYYLYEEGGVFTLLPWDFNLSFAGFGVNDSSSAVNFPIDKPVTGSLEDAPLIGKLLEVPEYKERYHVYLKEIVEKYIDGGVYEDSINSINALISDYVKNDATAFYTFEEYQKGVQAILTFGKDRAESIRAQLNGTQPSSSYGSIETTLNLSDMGGMGGGMQPPRNMQMPNGMQMPDGMQIPNGMQIPDGMRPPDNMQPPGGMEMFRNNPASGNQSVVLILSVAALIPGLIFVATFKRRKYKT</sequence>
<reference evidence="4" key="1">
    <citation type="submission" date="2018-11" db="EMBL/GenBank/DDBJ databases">
        <title>Genome sequencing of a novel mesophilic and cellulolytic organism within the genus Hungateiclostridium.</title>
        <authorList>
            <person name="Rettenmaier R."/>
            <person name="Liebl W."/>
            <person name="Zverlov V."/>
        </authorList>
    </citation>
    <scope>NUCLEOTIDE SEQUENCE [LARGE SCALE GENOMIC DNA]</scope>
    <source>
        <strain evidence="4">N2K1</strain>
    </source>
</reference>
<dbReference type="EMBL" id="RLII01000001">
    <property type="protein sequence ID" value="RXE60758.1"/>
    <property type="molecule type" value="Genomic_DNA"/>
</dbReference>
<keyword evidence="2" id="KW-0812">Transmembrane</keyword>
<gene>
    <name evidence="3" type="ORF">EFD62_02235</name>
</gene>
<organism evidence="3 4">
    <name type="scientific">Acetivibrio mesophilus</name>
    <dbReference type="NCBI Taxonomy" id="2487273"/>
    <lineage>
        <taxon>Bacteria</taxon>
        <taxon>Bacillati</taxon>
        <taxon>Bacillota</taxon>
        <taxon>Clostridia</taxon>
        <taxon>Eubacteriales</taxon>
        <taxon>Oscillospiraceae</taxon>
        <taxon>Acetivibrio</taxon>
    </lineage>
</organism>
<dbReference type="Pfam" id="PF08757">
    <property type="entry name" value="CotH"/>
    <property type="match status" value="2"/>
</dbReference>
<protein>
    <submittedName>
        <fullName evidence="3">Spore coat protein</fullName>
    </submittedName>
</protein>
<dbReference type="OrthoDB" id="3235126at2"/>
<keyword evidence="2" id="KW-1133">Transmembrane helix</keyword>
<keyword evidence="3" id="KW-0167">Capsid protein</keyword>
<dbReference type="InterPro" id="IPR014867">
    <property type="entry name" value="Spore_coat_CotH_CotH2/3/7"/>
</dbReference>
<evidence type="ECO:0000313" key="3">
    <source>
        <dbReference type="EMBL" id="RXE60758.1"/>
    </source>
</evidence>
<accession>A0A4Q0I8M2</accession>
<dbReference type="PANTHER" id="PTHR40050">
    <property type="entry name" value="INNER SPORE COAT PROTEIN H"/>
    <property type="match status" value="1"/>
</dbReference>
<dbReference type="Proteomes" id="UP000289166">
    <property type="component" value="Unassembled WGS sequence"/>
</dbReference>
<feature type="transmembrane region" description="Helical" evidence="2">
    <location>
        <begin position="9"/>
        <end position="30"/>
    </location>
</feature>
<keyword evidence="4" id="KW-1185">Reference proteome</keyword>
<name>A0A4Q0I8M2_9FIRM</name>
<evidence type="ECO:0000256" key="2">
    <source>
        <dbReference type="SAM" id="Phobius"/>
    </source>
</evidence>
<keyword evidence="2" id="KW-0472">Membrane</keyword>
<keyword evidence="3" id="KW-0946">Virion</keyword>
<evidence type="ECO:0000256" key="1">
    <source>
        <dbReference type="SAM" id="MobiDB-lite"/>
    </source>
</evidence>
<dbReference type="PANTHER" id="PTHR40050:SF1">
    <property type="entry name" value="INNER SPORE COAT PROTEIN H"/>
    <property type="match status" value="1"/>
</dbReference>
<proteinExistence type="predicted"/>
<comment type="caution">
    <text evidence="3">The sequence shown here is derived from an EMBL/GenBank/DDBJ whole genome shotgun (WGS) entry which is preliminary data.</text>
</comment>
<feature type="region of interest" description="Disordered" evidence="1">
    <location>
        <begin position="222"/>
        <end position="258"/>
    </location>
</feature>
<evidence type="ECO:0000313" key="4">
    <source>
        <dbReference type="Proteomes" id="UP000289166"/>
    </source>
</evidence>